<sequence>MGKIAVVGTGPYGLIMLDHLVQKYTNAEELEILAFDPAGPGGQVWSTKQDGAVLMNSVMEHVTLFAEHPLIKSSERPSLYEWSKQQAPDFIKQYVEENQEEFLTQAASLKRNDCCQRRFYGLYQQWFILNLKSNLPENISLTFYQEEVEDLIVEEQITIIAKENHLVDRVILATGHADNELTETEQQLQTFAKEQQLTYQPPKNPAKVSLENILPQEDVILRGLGLSFFDYVALLTKHWGGTFIEEAGELLYQPSGKEGKMILGSGRGLPYHARPVNEKLAGEDAQPQILTDERIQQFQPGEAAEFFDLLKKEAELVYYEKKLADTSIDIAEFLTAYRKEDRNDVLDRFQVPEELRWNWDALVNPGKEVEAQDFPAFVPSYMDNDIKEAEKGNLSGAVAAALDAMKELQMPVHKMIDQRAFTAKEYWEELWGDYDPTYGFLTVGPPVLRMKQLAALTKAGIAIFLAPNMEVEGVEDCFVAFSKQNNQVTYKAKHLIEARLPTTSYRRTLNPLIRALKDRGYLAPDIVEFDGEKHESGALRVERSTHRIIDQQNQTLDNLYCYGAPLAGFDWLNASSPRPKNADRIFQVANQIVQTIYQQ</sequence>
<name>A0ABS3LAB3_9ENTE</name>
<keyword evidence="3" id="KW-1185">Reference proteome</keyword>
<evidence type="ECO:0000259" key="1">
    <source>
        <dbReference type="Pfam" id="PF13454"/>
    </source>
</evidence>
<organism evidence="2 3">
    <name type="scientific">Candidatus Enterococcus moelleringii</name>
    <dbReference type="NCBI Taxonomy" id="2815325"/>
    <lineage>
        <taxon>Bacteria</taxon>
        <taxon>Bacillati</taxon>
        <taxon>Bacillota</taxon>
        <taxon>Bacilli</taxon>
        <taxon>Lactobacillales</taxon>
        <taxon>Enterococcaceae</taxon>
        <taxon>Enterococcus</taxon>
    </lineage>
</organism>
<evidence type="ECO:0000313" key="2">
    <source>
        <dbReference type="EMBL" id="MBO1306569.1"/>
    </source>
</evidence>
<dbReference type="InterPro" id="IPR052189">
    <property type="entry name" value="L-asp_N-monooxygenase_NS-form"/>
</dbReference>
<comment type="caution">
    <text evidence="2">The sequence shown here is derived from an EMBL/GenBank/DDBJ whole genome shotgun (WGS) entry which is preliminary data.</text>
</comment>
<dbReference type="RefSeq" id="WP_207673495.1">
    <property type="nucleotide sequence ID" value="NZ_JAFREM010000016.1"/>
</dbReference>
<proteinExistence type="predicted"/>
<accession>A0ABS3LAB3</accession>
<dbReference type="Pfam" id="PF13454">
    <property type="entry name" value="NAD_binding_9"/>
    <property type="match status" value="1"/>
</dbReference>
<dbReference type="InterPro" id="IPR036188">
    <property type="entry name" value="FAD/NAD-bd_sf"/>
</dbReference>
<gene>
    <name evidence="2" type="ORF">JZO70_10370</name>
</gene>
<feature type="domain" description="FAD-dependent urate hydroxylase HpyO/Asp monooxygenase CreE-like FAD/NAD(P)-binding" evidence="1">
    <location>
        <begin position="5"/>
        <end position="176"/>
    </location>
</feature>
<evidence type="ECO:0000313" key="3">
    <source>
        <dbReference type="Proteomes" id="UP000664601"/>
    </source>
</evidence>
<protein>
    <submittedName>
        <fullName evidence="2">FAD/NAD(P)-binding protein</fullName>
    </submittedName>
</protein>
<dbReference type="Gene3D" id="3.50.50.60">
    <property type="entry name" value="FAD/NAD(P)-binding domain"/>
    <property type="match status" value="1"/>
</dbReference>
<dbReference type="PANTHER" id="PTHR40254">
    <property type="entry name" value="BLR0577 PROTEIN"/>
    <property type="match status" value="1"/>
</dbReference>
<dbReference type="PANTHER" id="PTHR40254:SF1">
    <property type="entry name" value="BLR0577 PROTEIN"/>
    <property type="match status" value="1"/>
</dbReference>
<dbReference type="InterPro" id="IPR038732">
    <property type="entry name" value="HpyO/CreE_NAD-binding"/>
</dbReference>
<dbReference type="Proteomes" id="UP000664601">
    <property type="component" value="Unassembled WGS sequence"/>
</dbReference>
<dbReference type="SUPFAM" id="SSF51905">
    <property type="entry name" value="FAD/NAD(P)-binding domain"/>
    <property type="match status" value="1"/>
</dbReference>
<dbReference type="EMBL" id="JAFREM010000016">
    <property type="protein sequence ID" value="MBO1306569.1"/>
    <property type="molecule type" value="Genomic_DNA"/>
</dbReference>
<reference evidence="2 3" key="1">
    <citation type="submission" date="2021-03" db="EMBL/GenBank/DDBJ databases">
        <title>Enterococcal diversity collection.</title>
        <authorList>
            <person name="Gilmore M.S."/>
            <person name="Schwartzman J."/>
            <person name="Van Tyne D."/>
            <person name="Martin M."/>
            <person name="Earl A.M."/>
            <person name="Manson A.L."/>
            <person name="Straub T."/>
            <person name="Salamzade R."/>
            <person name="Saavedra J."/>
            <person name="Lebreton F."/>
            <person name="Prichula J."/>
            <person name="Schaufler K."/>
            <person name="Gaca A."/>
            <person name="Sgardioli B."/>
            <person name="Wagenaar J."/>
            <person name="Strong T."/>
        </authorList>
    </citation>
    <scope>NUCLEOTIDE SEQUENCE [LARGE SCALE GENOMIC DNA]</scope>
    <source>
        <strain evidence="2 3">669A</strain>
    </source>
</reference>